<organism evidence="1 2">
    <name type="scientific">Pisolithus tinctorius Marx 270</name>
    <dbReference type="NCBI Taxonomy" id="870435"/>
    <lineage>
        <taxon>Eukaryota</taxon>
        <taxon>Fungi</taxon>
        <taxon>Dikarya</taxon>
        <taxon>Basidiomycota</taxon>
        <taxon>Agaricomycotina</taxon>
        <taxon>Agaricomycetes</taxon>
        <taxon>Agaricomycetidae</taxon>
        <taxon>Boletales</taxon>
        <taxon>Sclerodermatineae</taxon>
        <taxon>Pisolithaceae</taxon>
        <taxon>Pisolithus</taxon>
    </lineage>
</organism>
<accession>A0A0C3KJH1</accession>
<evidence type="ECO:0000313" key="2">
    <source>
        <dbReference type="Proteomes" id="UP000054217"/>
    </source>
</evidence>
<dbReference type="AlphaFoldDB" id="A0A0C3KJH1"/>
<dbReference type="HOGENOM" id="CLU_2185030_0_0_1"/>
<gene>
    <name evidence="1" type="ORF">M404DRAFT_996566</name>
</gene>
<protein>
    <submittedName>
        <fullName evidence="1">Uncharacterized protein</fullName>
    </submittedName>
</protein>
<keyword evidence="2" id="KW-1185">Reference proteome</keyword>
<reference evidence="2" key="2">
    <citation type="submission" date="2015-01" db="EMBL/GenBank/DDBJ databases">
        <title>Evolutionary Origins and Diversification of the Mycorrhizal Mutualists.</title>
        <authorList>
            <consortium name="DOE Joint Genome Institute"/>
            <consortium name="Mycorrhizal Genomics Consortium"/>
            <person name="Kohler A."/>
            <person name="Kuo A."/>
            <person name="Nagy L.G."/>
            <person name="Floudas D."/>
            <person name="Copeland A."/>
            <person name="Barry K.W."/>
            <person name="Cichocki N."/>
            <person name="Veneault-Fourrey C."/>
            <person name="LaButti K."/>
            <person name="Lindquist E.A."/>
            <person name="Lipzen A."/>
            <person name="Lundell T."/>
            <person name="Morin E."/>
            <person name="Murat C."/>
            <person name="Riley R."/>
            <person name="Ohm R."/>
            <person name="Sun H."/>
            <person name="Tunlid A."/>
            <person name="Henrissat B."/>
            <person name="Grigoriev I.V."/>
            <person name="Hibbett D.S."/>
            <person name="Martin F."/>
        </authorList>
    </citation>
    <scope>NUCLEOTIDE SEQUENCE [LARGE SCALE GENOMIC DNA]</scope>
    <source>
        <strain evidence="2">Marx 270</strain>
    </source>
</reference>
<name>A0A0C3KJH1_PISTI</name>
<dbReference type="InParanoid" id="A0A0C3KJH1"/>
<dbReference type="Proteomes" id="UP000054217">
    <property type="component" value="Unassembled WGS sequence"/>
</dbReference>
<reference evidence="1 2" key="1">
    <citation type="submission" date="2014-04" db="EMBL/GenBank/DDBJ databases">
        <authorList>
            <consortium name="DOE Joint Genome Institute"/>
            <person name="Kuo A."/>
            <person name="Kohler A."/>
            <person name="Costa M.D."/>
            <person name="Nagy L.G."/>
            <person name="Floudas D."/>
            <person name="Copeland A."/>
            <person name="Barry K.W."/>
            <person name="Cichocki N."/>
            <person name="Veneault-Fourrey C."/>
            <person name="LaButti K."/>
            <person name="Lindquist E.A."/>
            <person name="Lipzen A."/>
            <person name="Lundell T."/>
            <person name="Morin E."/>
            <person name="Murat C."/>
            <person name="Sun H."/>
            <person name="Tunlid A."/>
            <person name="Henrissat B."/>
            <person name="Grigoriev I.V."/>
            <person name="Hibbett D.S."/>
            <person name="Martin F."/>
            <person name="Nordberg H.P."/>
            <person name="Cantor M.N."/>
            <person name="Hua S.X."/>
        </authorList>
    </citation>
    <scope>NUCLEOTIDE SEQUENCE [LARGE SCALE GENOMIC DNA]</scope>
    <source>
        <strain evidence="1 2">Marx 270</strain>
    </source>
</reference>
<sequence length="109" mass="12087">MASSFTLTSTLFSDGTWLLHAQTVTRAPVLQGTSPSIGFEFLETWCQHSMIERIVFILFHVASLSVPSRLQRIQSIGLLTEVPPPQSPENKQGYEYVFGAIHTSPVPRA</sequence>
<evidence type="ECO:0000313" key="1">
    <source>
        <dbReference type="EMBL" id="KIO09722.1"/>
    </source>
</evidence>
<dbReference type="EMBL" id="KN831954">
    <property type="protein sequence ID" value="KIO09722.1"/>
    <property type="molecule type" value="Genomic_DNA"/>
</dbReference>
<proteinExistence type="predicted"/>